<dbReference type="Proteomes" id="UP000503222">
    <property type="component" value="Chromosome"/>
</dbReference>
<evidence type="ECO:0000313" key="2">
    <source>
        <dbReference type="Proteomes" id="UP000503222"/>
    </source>
</evidence>
<keyword evidence="2" id="KW-1185">Reference proteome</keyword>
<proteinExistence type="predicted"/>
<accession>A0A6G7YN53</accession>
<dbReference type="AlphaFoldDB" id="A0A6G7YN53"/>
<dbReference type="EMBL" id="CP049869">
    <property type="protein sequence ID" value="QIK78173.1"/>
    <property type="molecule type" value="Genomic_DNA"/>
</dbReference>
<name>A0A6G7YN53_9SPHN</name>
<organism evidence="1 2">
    <name type="scientific">Sphingomonas piscis</name>
    <dbReference type="NCBI Taxonomy" id="2714943"/>
    <lineage>
        <taxon>Bacteria</taxon>
        <taxon>Pseudomonadati</taxon>
        <taxon>Pseudomonadota</taxon>
        <taxon>Alphaproteobacteria</taxon>
        <taxon>Sphingomonadales</taxon>
        <taxon>Sphingomonadaceae</taxon>
        <taxon>Sphingomonas</taxon>
    </lineage>
</organism>
<gene>
    <name evidence="1" type="ORF">G7077_03850</name>
</gene>
<reference evidence="1 2" key="1">
    <citation type="submission" date="2020-03" db="EMBL/GenBank/DDBJ databases">
        <title>Sphingomonas sp. nov., isolated from fish.</title>
        <authorList>
            <person name="Hyun D.-W."/>
            <person name="Bae J.-W."/>
        </authorList>
    </citation>
    <scope>NUCLEOTIDE SEQUENCE [LARGE SCALE GENOMIC DNA]</scope>
    <source>
        <strain evidence="1 2">HDW15B</strain>
    </source>
</reference>
<dbReference type="KEGG" id="spii:G7077_03850"/>
<dbReference type="RefSeq" id="WP_166410566.1">
    <property type="nucleotide sequence ID" value="NZ_CP049869.1"/>
</dbReference>
<protein>
    <submittedName>
        <fullName evidence="1">Uncharacterized protein</fullName>
    </submittedName>
</protein>
<evidence type="ECO:0000313" key="1">
    <source>
        <dbReference type="EMBL" id="QIK78173.1"/>
    </source>
</evidence>
<sequence length="57" mass="6253">MPEYKLYRLDGAGQIASAPEYFDALDDDAALAVAQQRRGTGSAELWQGGRLVQRLRG</sequence>